<evidence type="ECO:0000313" key="1">
    <source>
        <dbReference type="EMBL" id="MCI3279187.1"/>
    </source>
</evidence>
<reference evidence="1" key="1">
    <citation type="submission" date="2022-03" db="EMBL/GenBank/DDBJ databases">
        <title>Streptomyces 7R015 and 7R016 isolated from Barleria lupulina in Thailand.</title>
        <authorList>
            <person name="Kanchanasin P."/>
            <person name="Phongsopitanun W."/>
            <person name="Tanasupawat S."/>
        </authorList>
    </citation>
    <scope>NUCLEOTIDE SEQUENCE</scope>
    <source>
        <strain evidence="1">7R015</strain>
    </source>
</reference>
<evidence type="ECO:0000313" key="2">
    <source>
        <dbReference type="Proteomes" id="UP001165269"/>
    </source>
</evidence>
<comment type="caution">
    <text evidence="1">The sequence shown here is derived from an EMBL/GenBank/DDBJ whole genome shotgun (WGS) entry which is preliminary data.</text>
</comment>
<name>A0ABS9YPI5_9ACTN</name>
<sequence length="141" mass="14832">MVQCMAYGASLNAAGRLAVPHGILGGLTALERHKAFVRERQEKPAVVEPAPDVQLKTEQKLAVLRALAVHEAPEAVAAAAGVDVRTAQWQRSRLTTQLGLPKTATRVQVLEAAVARGLLEVGEVAGQLSLFPSVLVLEAAA</sequence>
<protein>
    <submittedName>
        <fullName evidence="1">Uncharacterized protein</fullName>
    </submittedName>
</protein>
<proteinExistence type="predicted"/>
<gene>
    <name evidence="1" type="ORF">MQP27_49800</name>
</gene>
<keyword evidence="2" id="KW-1185">Reference proteome</keyword>
<dbReference type="EMBL" id="JALDAY010000024">
    <property type="protein sequence ID" value="MCI3279187.1"/>
    <property type="molecule type" value="Genomic_DNA"/>
</dbReference>
<accession>A0ABS9YPI5</accession>
<organism evidence="1 2">
    <name type="scientific">Streptomyces cylindrosporus</name>
    <dbReference type="NCBI Taxonomy" id="2927583"/>
    <lineage>
        <taxon>Bacteria</taxon>
        <taxon>Bacillati</taxon>
        <taxon>Actinomycetota</taxon>
        <taxon>Actinomycetes</taxon>
        <taxon>Kitasatosporales</taxon>
        <taxon>Streptomycetaceae</taxon>
        <taxon>Streptomyces</taxon>
    </lineage>
</organism>
<dbReference type="Proteomes" id="UP001165269">
    <property type="component" value="Unassembled WGS sequence"/>
</dbReference>